<dbReference type="InterPro" id="IPR002035">
    <property type="entry name" value="VWF_A"/>
</dbReference>
<feature type="domain" description="PH" evidence="3">
    <location>
        <begin position="500"/>
        <end position="620"/>
    </location>
</feature>
<feature type="region of interest" description="Disordered" evidence="2">
    <location>
        <begin position="1071"/>
        <end position="1135"/>
    </location>
</feature>
<dbReference type="InterPro" id="IPR001841">
    <property type="entry name" value="Znf_RING"/>
</dbReference>
<dbReference type="PROSITE" id="PS50089">
    <property type="entry name" value="ZF_RING_2"/>
    <property type="match status" value="1"/>
</dbReference>
<evidence type="ECO:0000256" key="1">
    <source>
        <dbReference type="PROSITE-ProRule" id="PRU00175"/>
    </source>
</evidence>
<sequence length="1220" mass="135074">MRSADMAARAVQDILLPPSISAALAQAGQAKLARFRLALVVAARCKVHPAALVWTHSRRRPNNVRPWRKCPSAPESCRRFPFFLMHADPHRALTSPLWDRRAGHDNAPRQAQRHADARLLGCDHIGREQKPAIFNSGLQANNPVKEHPLFQPHPTSHPLRLGSSPSSPAEQRKQPQRSNQKRLSSLAQLKDHRNSMFAGKGRESRRERTFIGSECAACEEPLEHTLRGERILQLSCGHVSHEACFYEYIKEFEAQSCPSCNAPLGVDTSRGAGIDFENLNKLVRQAQTPDPGERFRDTESTASAWESDTVRHNVQTRQRQQQRNTREHLLPDQMRAMERRFEPAYSTSHGRNESADTGKVSTNDYAETHHTARRHDYDVQSMETSLSSPRHIAKNPIPAPTVTVRSEFPTLSKSRQQQSLTCLVTVEVIDGKWQPDPDDLRSPRSAPSAIQEETYERPKTQSLRKPQQQRQVHHENDSTLALQHIKQELYTRVDNWHGLDFERFGKLLLHGIVRVGKDRQAWQELECYLFSEMLICVKEKKSPTNASQQWDADEESKPKSRCTLKGSILIKRHLKQVETATDEGILTLSLSVAELPQFHLQFKQHHHLEVWRRALVNLNRVDQTEPQSAELEQDTSGTDEEDYTTQASGNNRRVSSIHSSSNGASRSHATAPTEYSNSRGPHDIRPGTLSSIHVPLDILIVVPVTPSMQGLKMNLLRDALRFMVSNLGERDRMGLVTFGSGTGSMPLVGMTNKSWTGWGKALDSIRPTAQKSMRADVVEGANVAMDLLMQRKSANPLSTILLISDSAASDQDSVDFVVSRAEAAKVAIHSFGLGLTHKPDTMVELSTRTKASYTYVRDWMMLRECMAGCIGAMQSTSHQNVKLKLRLPEGSPAKFVKISGALQITKRATGRDAEAMLGDLRFGDKRDILVQLAIAPDTSTPDHVPTDPWENVIAGLEALGGPIDSDDSRTLSVEELPLIQADLSWGDILREGNLAHLPRPSLLAITMLPSSARKGSQGRPASPPIPPHPSIVQRRMELLTSDMLSRALTLVGRGQNDRASHLLAETRSILKGLGKGGLPPLPPPPSGGLPPTPKTGGDSRNSPTDSAYPSGTDGRRTPSPPRPEPLNPFTPAAGIDTTTMSALDAELEAALEWISHPAVFGRDSRKSVLQAIGVISSQRGFTFRSASEALWAARIPGVKRLADCSREWREAGDESLMEEA</sequence>
<dbReference type="InterPro" id="IPR001849">
    <property type="entry name" value="PH_domain"/>
</dbReference>
<dbReference type="SMART" id="SM00327">
    <property type="entry name" value="VWA"/>
    <property type="match status" value="1"/>
</dbReference>
<dbReference type="InterPro" id="IPR011993">
    <property type="entry name" value="PH-like_dom_sf"/>
</dbReference>
<dbReference type="EMBL" id="QWIJ01000001">
    <property type="protein sequence ID" value="RMX90567.1"/>
    <property type="molecule type" value="Genomic_DNA"/>
</dbReference>
<evidence type="ECO:0000313" key="7">
    <source>
        <dbReference type="Proteomes" id="UP000281245"/>
    </source>
</evidence>
<evidence type="ECO:0000259" key="4">
    <source>
        <dbReference type="PROSITE" id="PS50089"/>
    </source>
</evidence>
<feature type="compositionally biased region" description="Basic and acidic residues" evidence="2">
    <location>
        <begin position="189"/>
        <end position="204"/>
    </location>
</feature>
<dbReference type="Pfam" id="PF15411">
    <property type="entry name" value="PH_10"/>
    <property type="match status" value="1"/>
</dbReference>
<keyword evidence="1" id="KW-0862">Zinc</keyword>
<comment type="caution">
    <text evidence="6">The sequence shown here is derived from an EMBL/GenBank/DDBJ whole genome shotgun (WGS) entry which is preliminary data.</text>
</comment>
<evidence type="ECO:0000313" key="6">
    <source>
        <dbReference type="EMBL" id="RMX90567.1"/>
    </source>
</evidence>
<feature type="region of interest" description="Disordered" evidence="2">
    <location>
        <begin position="138"/>
        <end position="204"/>
    </location>
</feature>
<feature type="region of interest" description="Disordered" evidence="2">
    <location>
        <begin position="287"/>
        <end position="328"/>
    </location>
</feature>
<dbReference type="Gene3D" id="3.40.50.410">
    <property type="entry name" value="von Willebrand factor, type A domain"/>
    <property type="match status" value="1"/>
</dbReference>
<dbReference type="SUPFAM" id="SSF57850">
    <property type="entry name" value="RING/U-box"/>
    <property type="match status" value="1"/>
</dbReference>
<dbReference type="SUPFAM" id="SSF50729">
    <property type="entry name" value="PH domain-like"/>
    <property type="match status" value="1"/>
</dbReference>
<dbReference type="Proteomes" id="UP000281245">
    <property type="component" value="Unassembled WGS sequence"/>
</dbReference>
<name>A0A3M6XIC1_HORWE</name>
<evidence type="ECO:0000259" key="5">
    <source>
        <dbReference type="PROSITE" id="PS50234"/>
    </source>
</evidence>
<evidence type="ECO:0008006" key="8">
    <source>
        <dbReference type="Google" id="ProtNLM"/>
    </source>
</evidence>
<feature type="compositionally biased region" description="Basic and acidic residues" evidence="2">
    <location>
        <begin position="366"/>
        <end position="375"/>
    </location>
</feature>
<feature type="region of interest" description="Disordered" evidence="2">
    <location>
        <begin position="1011"/>
        <end position="1030"/>
    </location>
</feature>
<dbReference type="Gene3D" id="3.30.40.10">
    <property type="entry name" value="Zinc/RING finger domain, C3HC4 (zinc finger)"/>
    <property type="match status" value="1"/>
</dbReference>
<feature type="domain" description="VWFA" evidence="5">
    <location>
        <begin position="697"/>
        <end position="870"/>
    </location>
</feature>
<dbReference type="Pfam" id="PF00092">
    <property type="entry name" value="VWA"/>
    <property type="match status" value="1"/>
</dbReference>
<dbReference type="PROSITE" id="PS50234">
    <property type="entry name" value="VWFA"/>
    <property type="match status" value="1"/>
</dbReference>
<dbReference type="InterPro" id="IPR036465">
    <property type="entry name" value="vWFA_dom_sf"/>
</dbReference>
<feature type="region of interest" description="Disordered" evidence="2">
    <location>
        <begin position="344"/>
        <end position="375"/>
    </location>
</feature>
<feature type="compositionally biased region" description="Polar residues" evidence="2">
    <location>
        <begin position="460"/>
        <end position="470"/>
    </location>
</feature>
<feature type="region of interest" description="Disordered" evidence="2">
    <location>
        <begin position="433"/>
        <end position="477"/>
    </location>
</feature>
<gene>
    <name evidence="6" type="ORF">D0869_00064</name>
</gene>
<dbReference type="GO" id="GO:0008270">
    <property type="term" value="F:zinc ion binding"/>
    <property type="evidence" value="ECO:0007669"/>
    <property type="project" value="UniProtKB-KW"/>
</dbReference>
<keyword evidence="1" id="KW-0863">Zinc-finger</keyword>
<feature type="compositionally biased region" description="Polar residues" evidence="2">
    <location>
        <begin position="176"/>
        <end position="187"/>
    </location>
</feature>
<keyword evidence="1" id="KW-0479">Metal-binding</keyword>
<dbReference type="AlphaFoldDB" id="A0A3M6XIC1"/>
<dbReference type="SUPFAM" id="SSF53300">
    <property type="entry name" value="vWA-like"/>
    <property type="match status" value="1"/>
</dbReference>
<evidence type="ECO:0000256" key="2">
    <source>
        <dbReference type="SAM" id="MobiDB-lite"/>
    </source>
</evidence>
<dbReference type="InterPro" id="IPR051266">
    <property type="entry name" value="CLCR"/>
</dbReference>
<accession>A0A3M6XIC1</accession>
<organism evidence="6 7">
    <name type="scientific">Hortaea werneckii</name>
    <name type="common">Black yeast</name>
    <name type="synonym">Cladosporium werneckii</name>
    <dbReference type="NCBI Taxonomy" id="91943"/>
    <lineage>
        <taxon>Eukaryota</taxon>
        <taxon>Fungi</taxon>
        <taxon>Dikarya</taxon>
        <taxon>Ascomycota</taxon>
        <taxon>Pezizomycotina</taxon>
        <taxon>Dothideomycetes</taxon>
        <taxon>Dothideomycetidae</taxon>
        <taxon>Mycosphaerellales</taxon>
        <taxon>Teratosphaeriaceae</taxon>
        <taxon>Hortaea</taxon>
    </lineage>
</organism>
<dbReference type="Gene3D" id="2.30.29.30">
    <property type="entry name" value="Pleckstrin-homology domain (PH domain)/Phosphotyrosine-binding domain (PTB)"/>
    <property type="match status" value="1"/>
</dbReference>
<feature type="compositionally biased region" description="Low complexity" evidence="2">
    <location>
        <begin position="312"/>
        <end position="323"/>
    </location>
</feature>
<dbReference type="PANTHER" id="PTHR10579:SF43">
    <property type="entry name" value="ZINC FINGER (C3HC4-TYPE RING FINGER) FAMILY PROTEIN"/>
    <property type="match status" value="1"/>
</dbReference>
<feature type="region of interest" description="Disordered" evidence="2">
    <location>
        <begin position="624"/>
        <end position="686"/>
    </location>
</feature>
<feature type="compositionally biased region" description="Acidic residues" evidence="2">
    <location>
        <begin position="631"/>
        <end position="643"/>
    </location>
</feature>
<protein>
    <recommendedName>
        <fullName evidence="8">RING-type domain-containing protein</fullName>
    </recommendedName>
</protein>
<feature type="compositionally biased region" description="Polar residues" evidence="2">
    <location>
        <begin position="644"/>
        <end position="679"/>
    </location>
</feature>
<reference evidence="6 7" key="1">
    <citation type="journal article" date="2018" name="BMC Genomics">
        <title>Genomic evidence for intraspecific hybridization in a clonal and extremely halotolerant yeast.</title>
        <authorList>
            <person name="Gostincar C."/>
            <person name="Stajich J.E."/>
            <person name="Zupancic J."/>
            <person name="Zalar P."/>
            <person name="Gunde-Cimerman N."/>
        </authorList>
    </citation>
    <scope>NUCLEOTIDE SEQUENCE [LARGE SCALE GENOMIC DNA]</scope>
    <source>
        <strain evidence="6 7">EXF-6656</strain>
    </source>
</reference>
<feature type="compositionally biased region" description="Pro residues" evidence="2">
    <location>
        <begin position="1079"/>
        <end position="1093"/>
    </location>
</feature>
<proteinExistence type="predicted"/>
<feature type="compositionally biased region" description="Pro residues" evidence="2">
    <location>
        <begin position="1118"/>
        <end position="1128"/>
    </location>
</feature>
<dbReference type="PANTHER" id="PTHR10579">
    <property type="entry name" value="CALCIUM-ACTIVATED CHLORIDE CHANNEL REGULATOR"/>
    <property type="match status" value="1"/>
</dbReference>
<dbReference type="InterPro" id="IPR013083">
    <property type="entry name" value="Znf_RING/FYVE/PHD"/>
</dbReference>
<evidence type="ECO:0000259" key="3">
    <source>
        <dbReference type="PROSITE" id="PS50003"/>
    </source>
</evidence>
<dbReference type="PROSITE" id="PS50003">
    <property type="entry name" value="PH_DOMAIN"/>
    <property type="match status" value="1"/>
</dbReference>
<dbReference type="CDD" id="cd16448">
    <property type="entry name" value="RING-H2"/>
    <property type="match status" value="1"/>
</dbReference>
<feature type="compositionally biased region" description="Basic and acidic residues" evidence="2">
    <location>
        <begin position="433"/>
        <end position="442"/>
    </location>
</feature>
<feature type="compositionally biased region" description="Polar residues" evidence="2">
    <location>
        <begin position="1098"/>
        <end position="1109"/>
    </location>
</feature>
<dbReference type="OrthoDB" id="299997at2759"/>
<feature type="domain" description="RING-type" evidence="4">
    <location>
        <begin position="215"/>
        <end position="261"/>
    </location>
</feature>